<evidence type="ECO:0000313" key="3">
    <source>
        <dbReference type="EMBL" id="OQP48149.1"/>
    </source>
</evidence>
<proteinExistence type="predicted"/>
<keyword evidence="1" id="KW-1133">Transmembrane helix</keyword>
<dbReference type="Pfam" id="PF19762">
    <property type="entry name" value="DUF6249"/>
    <property type="match status" value="1"/>
</dbReference>
<feature type="transmembrane region" description="Helical" evidence="1">
    <location>
        <begin position="86"/>
        <end position="105"/>
    </location>
</feature>
<dbReference type="EMBL" id="LWBO01000012">
    <property type="protein sequence ID" value="OQP48149.1"/>
    <property type="molecule type" value="Genomic_DNA"/>
</dbReference>
<gene>
    <name evidence="3" type="ORF">A4D02_05360</name>
</gene>
<comment type="caution">
    <text evidence="3">The sequence shown here is derived from an EMBL/GenBank/DDBJ whole genome shotgun (WGS) entry which is preliminary data.</text>
</comment>
<name>A0ABX3NW90_9BACT</name>
<feature type="transmembrane region" description="Helical" evidence="1">
    <location>
        <begin position="6"/>
        <end position="23"/>
    </location>
</feature>
<organism evidence="3 4">
    <name type="scientific">Niastella koreensis</name>
    <dbReference type="NCBI Taxonomy" id="354356"/>
    <lineage>
        <taxon>Bacteria</taxon>
        <taxon>Pseudomonadati</taxon>
        <taxon>Bacteroidota</taxon>
        <taxon>Chitinophagia</taxon>
        <taxon>Chitinophagales</taxon>
        <taxon>Chitinophagaceae</taxon>
        <taxon>Niastella</taxon>
    </lineage>
</organism>
<keyword evidence="1" id="KW-0472">Membrane</keyword>
<evidence type="ECO:0000259" key="2">
    <source>
        <dbReference type="Pfam" id="PF19762"/>
    </source>
</evidence>
<dbReference type="InterPro" id="IPR046216">
    <property type="entry name" value="DUF6249"/>
</dbReference>
<keyword evidence="1" id="KW-0812">Transmembrane</keyword>
<dbReference type="RefSeq" id="WP_014221330.1">
    <property type="nucleotide sequence ID" value="NZ_LWBO01000012.1"/>
</dbReference>
<protein>
    <recommendedName>
        <fullName evidence="2">DUF6249 domain-containing protein</fullName>
    </recommendedName>
</protein>
<dbReference type="Proteomes" id="UP000192277">
    <property type="component" value="Unassembled WGS sequence"/>
</dbReference>
<evidence type="ECO:0000313" key="4">
    <source>
        <dbReference type="Proteomes" id="UP000192277"/>
    </source>
</evidence>
<accession>A0ABX3NW90</accession>
<feature type="transmembrane region" description="Helical" evidence="1">
    <location>
        <begin position="52"/>
        <end position="74"/>
    </location>
</feature>
<evidence type="ECO:0000256" key="1">
    <source>
        <dbReference type="SAM" id="Phobius"/>
    </source>
</evidence>
<feature type="domain" description="DUF6249" evidence="2">
    <location>
        <begin position="11"/>
        <end position="104"/>
    </location>
</feature>
<sequence>MDKQIFYIWLTIIICAFLAWYFRHRDGHKERMKLIEQGINPMEKAASDRKTSWMSAAIVIVGICIGMIIISILVKFKLLNHFGNAFPLAILGLCGGISLIIANVIKWNRDKH</sequence>
<keyword evidence="4" id="KW-1185">Reference proteome</keyword>
<reference evidence="3 4" key="1">
    <citation type="submission" date="2016-04" db="EMBL/GenBank/DDBJ databases">
        <authorList>
            <person name="Chen L."/>
            <person name="Zhuang W."/>
            <person name="Wang G."/>
        </authorList>
    </citation>
    <scope>NUCLEOTIDE SEQUENCE [LARGE SCALE GENOMIC DNA]</scope>
    <source>
        <strain evidence="4">GR20</strain>
    </source>
</reference>